<dbReference type="PANTHER" id="PTHR42736:SF1">
    <property type="entry name" value="PROTEIN-GLUTAMINE GAMMA-GLUTAMYLTRANSFERASE"/>
    <property type="match status" value="1"/>
</dbReference>
<feature type="transmembrane region" description="Helical" evidence="2">
    <location>
        <begin position="608"/>
        <end position="627"/>
    </location>
</feature>
<dbReference type="Proteomes" id="UP000198520">
    <property type="component" value="Unassembled WGS sequence"/>
</dbReference>
<feature type="compositionally biased region" description="Low complexity" evidence="1">
    <location>
        <begin position="584"/>
        <end position="599"/>
    </location>
</feature>
<dbReference type="InterPro" id="IPR021878">
    <property type="entry name" value="TgpA_N"/>
</dbReference>
<feature type="transmembrane region" description="Helical" evidence="2">
    <location>
        <begin position="156"/>
        <end position="172"/>
    </location>
</feature>
<protein>
    <submittedName>
        <fullName evidence="4">Transglutaminase-like superfamily protein</fullName>
    </submittedName>
</protein>
<evidence type="ECO:0000256" key="1">
    <source>
        <dbReference type="SAM" id="MobiDB-lite"/>
    </source>
</evidence>
<dbReference type="Gene3D" id="3.10.620.30">
    <property type="match status" value="1"/>
</dbReference>
<dbReference type="InterPro" id="IPR002931">
    <property type="entry name" value="Transglutaminase-like"/>
</dbReference>
<evidence type="ECO:0000259" key="3">
    <source>
        <dbReference type="SMART" id="SM00460"/>
    </source>
</evidence>
<name>A0A1I2E9Z7_9MICO</name>
<accession>A0A1I2E9Z7</accession>
<dbReference type="InterPro" id="IPR052901">
    <property type="entry name" value="Bact_TGase-like"/>
</dbReference>
<evidence type="ECO:0000313" key="5">
    <source>
        <dbReference type="Proteomes" id="UP000198520"/>
    </source>
</evidence>
<proteinExistence type="predicted"/>
<sequence length="724" mass="75650">MSPASPTARAALTSLLLWVAASCALWSLSGLVTPGSWRTTGLVALALTSIVMTTTRIVLTRLRVDGLVATLAPSASGLLTSAWFLAARFGADGEFHLVPGVDEIWLTVELARSAPAAAATSVAPADPTAPLALLAIGGALAVLVLSDTLAALRTPLLAGVPLVLLWLPSLLITADVPTGPLIGSCLAVLLLATVDNPHSPSRGSGPTSPLGRRAVGLESAATLGAVAALVVGASLVALVAPSTALWATTGAPDIRRGGAAVRVSDVLDVRESLGARANNVVFRYWVTPLSVTEGERVRTGPFKTRSLYTFDGQTWSPDDSQSSRTTDFWPQLAPATTGQYDVRVQAEGLRDQLLPAPVDPRTASASLLYDDAADAIYGDRALARGDEYTLTVRQRDLAPETIAAGWTEMWPDAAWGGALDLPVTSHMSDVQRVASEVAADAGSPYEIALALQNYLRDTSRFAYSLDVPEPVTDDAVWDFLNDRSGYCVQYATAMTIMARSVGLPTRMSVGFLEGDVSRDGEGVVRGKDAHAWPEVYLGDVGWVRFEPTPSVQTGPAPSYAPTPTASAPAETTAPDPTAERTDPRPTTARPTTTGTATVVAEDDGPSPALLGGAVLAALLLIAGGVVARRVVRARATHDVEAAWRAVCAEAVRTGTSIPDGATSRTAADLIEPDQADGAVHRLARLIEDERYAPRSGERQAPQLAALVDEALTGIRSRAAAARRT</sequence>
<evidence type="ECO:0000256" key="2">
    <source>
        <dbReference type="SAM" id="Phobius"/>
    </source>
</evidence>
<dbReference type="InterPro" id="IPR038765">
    <property type="entry name" value="Papain-like_cys_pep_sf"/>
</dbReference>
<dbReference type="RefSeq" id="WP_093375464.1">
    <property type="nucleotide sequence ID" value="NZ_BNAN01000001.1"/>
</dbReference>
<dbReference type="Pfam" id="PF01841">
    <property type="entry name" value="Transglut_core"/>
    <property type="match status" value="1"/>
</dbReference>
<dbReference type="OrthoDB" id="9804023at2"/>
<feature type="compositionally biased region" description="Low complexity" evidence="1">
    <location>
        <begin position="553"/>
        <end position="576"/>
    </location>
</feature>
<feature type="domain" description="Transglutaminase-like" evidence="3">
    <location>
        <begin position="479"/>
        <end position="549"/>
    </location>
</feature>
<dbReference type="AlphaFoldDB" id="A0A1I2E9Z7"/>
<dbReference type="STRING" id="285351.SAMN04488035_0950"/>
<dbReference type="PANTHER" id="PTHR42736">
    <property type="entry name" value="PROTEIN-GLUTAMINE GAMMA-GLUTAMYLTRANSFERASE"/>
    <property type="match status" value="1"/>
</dbReference>
<dbReference type="Pfam" id="PF11992">
    <property type="entry name" value="TgpA_N"/>
    <property type="match status" value="1"/>
</dbReference>
<keyword evidence="2" id="KW-1133">Transmembrane helix</keyword>
<keyword evidence="5" id="KW-1185">Reference proteome</keyword>
<reference evidence="5" key="1">
    <citation type="submission" date="2016-10" db="EMBL/GenBank/DDBJ databases">
        <authorList>
            <person name="Varghese N."/>
            <person name="Submissions S."/>
        </authorList>
    </citation>
    <scope>NUCLEOTIDE SEQUENCE [LARGE SCALE GENOMIC DNA]</scope>
    <source>
        <strain evidence="5">DSM 19083</strain>
    </source>
</reference>
<organism evidence="4 5">
    <name type="scientific">Flavimobilis marinus</name>
    <dbReference type="NCBI Taxonomy" id="285351"/>
    <lineage>
        <taxon>Bacteria</taxon>
        <taxon>Bacillati</taxon>
        <taxon>Actinomycetota</taxon>
        <taxon>Actinomycetes</taxon>
        <taxon>Micrococcales</taxon>
        <taxon>Jonesiaceae</taxon>
        <taxon>Flavimobilis</taxon>
    </lineage>
</organism>
<feature type="transmembrane region" description="Helical" evidence="2">
    <location>
        <begin position="40"/>
        <end position="59"/>
    </location>
</feature>
<keyword evidence="2" id="KW-0472">Membrane</keyword>
<dbReference type="SMART" id="SM00460">
    <property type="entry name" value="TGc"/>
    <property type="match status" value="1"/>
</dbReference>
<dbReference type="EMBL" id="FONZ01000001">
    <property type="protein sequence ID" value="SFE89308.1"/>
    <property type="molecule type" value="Genomic_DNA"/>
</dbReference>
<evidence type="ECO:0000313" key="4">
    <source>
        <dbReference type="EMBL" id="SFE89308.1"/>
    </source>
</evidence>
<gene>
    <name evidence="4" type="ORF">SAMN04488035_0950</name>
</gene>
<keyword evidence="2" id="KW-0812">Transmembrane</keyword>
<dbReference type="SUPFAM" id="SSF54001">
    <property type="entry name" value="Cysteine proteinases"/>
    <property type="match status" value="1"/>
</dbReference>
<feature type="transmembrane region" description="Helical" evidence="2">
    <location>
        <begin position="66"/>
        <end position="86"/>
    </location>
</feature>
<feature type="transmembrane region" description="Helical" evidence="2">
    <location>
        <begin position="131"/>
        <end position="149"/>
    </location>
</feature>
<feature type="region of interest" description="Disordered" evidence="1">
    <location>
        <begin position="548"/>
        <end position="601"/>
    </location>
</feature>